<feature type="region of interest" description="Disordered" evidence="2">
    <location>
        <begin position="1"/>
        <end position="28"/>
    </location>
</feature>
<keyword evidence="4" id="KW-1185">Reference proteome</keyword>
<evidence type="ECO:0000259" key="3">
    <source>
        <dbReference type="PROSITE" id="PS50085"/>
    </source>
</evidence>
<feature type="compositionally biased region" description="Basic and acidic residues" evidence="2">
    <location>
        <begin position="7"/>
        <end position="28"/>
    </location>
</feature>
<reference evidence="5" key="2">
    <citation type="submission" date="2017-02" db="UniProtKB">
        <authorList>
            <consortium name="WormBaseParasite"/>
        </authorList>
    </citation>
    <scope>IDENTIFICATION</scope>
</reference>
<proteinExistence type="predicted"/>
<feature type="domain" description="Rap-GAP" evidence="3">
    <location>
        <begin position="95"/>
        <end position="192"/>
    </location>
</feature>
<dbReference type="InterPro" id="IPR035974">
    <property type="entry name" value="Rap/Ran-GAP_sf"/>
</dbReference>
<dbReference type="InterPro" id="IPR039930">
    <property type="entry name" value="RALGAPB"/>
</dbReference>
<protein>
    <submittedName>
        <fullName evidence="5">Rap-GAP domain-containing protein</fullName>
    </submittedName>
</protein>
<dbReference type="Gene3D" id="3.40.50.11210">
    <property type="entry name" value="Rap/Ran-GAP"/>
    <property type="match status" value="1"/>
</dbReference>
<name>A0A0K0D5W8_ANGCA</name>
<dbReference type="SUPFAM" id="SSF111347">
    <property type="entry name" value="Rap/Ran-GAP"/>
    <property type="match status" value="1"/>
</dbReference>
<evidence type="ECO:0000313" key="5">
    <source>
        <dbReference type="WBParaSite" id="ACAC_0000546301-mRNA-1"/>
    </source>
</evidence>
<evidence type="ECO:0000313" key="4">
    <source>
        <dbReference type="Proteomes" id="UP000035642"/>
    </source>
</evidence>
<accession>A0A0K0D5W8</accession>
<reference evidence="4" key="1">
    <citation type="submission" date="2012-09" db="EMBL/GenBank/DDBJ databases">
        <authorList>
            <person name="Martin A.A."/>
        </authorList>
    </citation>
    <scope>NUCLEOTIDE SEQUENCE</scope>
</reference>
<organism evidence="4 5">
    <name type="scientific">Angiostrongylus cantonensis</name>
    <name type="common">Rat lungworm</name>
    <dbReference type="NCBI Taxonomy" id="6313"/>
    <lineage>
        <taxon>Eukaryota</taxon>
        <taxon>Metazoa</taxon>
        <taxon>Ecdysozoa</taxon>
        <taxon>Nematoda</taxon>
        <taxon>Chromadorea</taxon>
        <taxon>Rhabditida</taxon>
        <taxon>Rhabditina</taxon>
        <taxon>Rhabditomorpha</taxon>
        <taxon>Strongyloidea</taxon>
        <taxon>Metastrongylidae</taxon>
        <taxon>Angiostrongylus</taxon>
    </lineage>
</organism>
<dbReference type="PANTHER" id="PTHR21344:SF1">
    <property type="entry name" value="RAL GTPASE-ACTIVATING PROTEIN SUBUNIT BETA"/>
    <property type="match status" value="1"/>
</dbReference>
<evidence type="ECO:0000256" key="1">
    <source>
        <dbReference type="ARBA" id="ARBA00022468"/>
    </source>
</evidence>
<evidence type="ECO:0000256" key="2">
    <source>
        <dbReference type="SAM" id="MobiDB-lite"/>
    </source>
</evidence>
<keyword evidence="1" id="KW-0343">GTPase activation</keyword>
<dbReference type="InterPro" id="IPR000331">
    <property type="entry name" value="Rap/Ran_GAP_dom"/>
</dbReference>
<dbReference type="Proteomes" id="UP000035642">
    <property type="component" value="Unassembled WGS sequence"/>
</dbReference>
<dbReference type="PROSITE" id="PS50085">
    <property type="entry name" value="RAPGAP"/>
    <property type="match status" value="1"/>
</dbReference>
<dbReference type="GO" id="GO:0051056">
    <property type="term" value="P:regulation of small GTPase mediated signal transduction"/>
    <property type="evidence" value="ECO:0007669"/>
    <property type="project" value="InterPro"/>
</dbReference>
<sequence length="192" mass="21936">MTIRPLEPTKETEAIEDELRRIDSETTEQKAIRERNRWTLMSDEERQVKPAKSPATCKSIRILLYDMGLVDQEGLGKDIICLDSGQSQEFYRDLHEVVDSCPTRALNTTYVFYVKEGQRSALDILGNAMNMQNTSSDFCGFLAGLGEGVEIGVHDSWTGHWSTAYSTERSEFYLFIIRFISKYLAALQIVFE</sequence>
<dbReference type="PANTHER" id="PTHR21344">
    <property type="entry name" value="RAL GTPASE-ACTIVATING PROTEIN SUBUNIT BETA"/>
    <property type="match status" value="1"/>
</dbReference>
<dbReference type="GO" id="GO:0005096">
    <property type="term" value="F:GTPase activator activity"/>
    <property type="evidence" value="ECO:0007669"/>
    <property type="project" value="UniProtKB-KW"/>
</dbReference>
<dbReference type="STRING" id="6313.A0A0K0D5W8"/>
<dbReference type="WBParaSite" id="ACAC_0000546301-mRNA-1">
    <property type="protein sequence ID" value="ACAC_0000546301-mRNA-1"/>
    <property type="gene ID" value="ACAC_0000546301"/>
</dbReference>
<dbReference type="AlphaFoldDB" id="A0A0K0D5W8"/>